<dbReference type="RefSeq" id="XP_069204308.1">
    <property type="nucleotide sequence ID" value="XM_069344042.1"/>
</dbReference>
<reference evidence="5 6" key="1">
    <citation type="submission" date="2024-07" db="EMBL/GenBank/DDBJ databases">
        <title>Draft sequence of the Neodothiora populina.</title>
        <authorList>
            <person name="Drown D.D."/>
            <person name="Schuette U.S."/>
            <person name="Buechlein A.B."/>
            <person name="Rusch D.R."/>
            <person name="Winton L.W."/>
            <person name="Adams G.A."/>
        </authorList>
    </citation>
    <scope>NUCLEOTIDE SEQUENCE [LARGE SCALE GENOMIC DNA]</scope>
    <source>
        <strain evidence="5 6">CPC 39397</strain>
    </source>
</reference>
<dbReference type="PROSITE" id="PS00941">
    <property type="entry name" value="CARBOXYLESTERASE_B_2"/>
    <property type="match status" value="1"/>
</dbReference>
<comment type="similarity">
    <text evidence="1 3">Belongs to the type-B carboxylesterase/lipase family.</text>
</comment>
<dbReference type="InterPro" id="IPR019826">
    <property type="entry name" value="Carboxylesterase_B_AS"/>
</dbReference>
<dbReference type="PROSITE" id="PS00122">
    <property type="entry name" value="CARBOXYLESTERASE_B_1"/>
    <property type="match status" value="1"/>
</dbReference>
<name>A0ABR3PPI3_9PEZI</name>
<accession>A0ABR3PPI3</accession>
<evidence type="ECO:0000256" key="1">
    <source>
        <dbReference type="ARBA" id="ARBA00005964"/>
    </source>
</evidence>
<dbReference type="EC" id="3.1.1.-" evidence="3"/>
<dbReference type="InterPro" id="IPR019819">
    <property type="entry name" value="Carboxylesterase_B_CS"/>
</dbReference>
<feature type="signal peptide" evidence="3">
    <location>
        <begin position="1"/>
        <end position="18"/>
    </location>
</feature>
<dbReference type="GeneID" id="95978104"/>
<dbReference type="Pfam" id="PF00135">
    <property type="entry name" value="COesterase"/>
    <property type="match status" value="1"/>
</dbReference>
<dbReference type="PANTHER" id="PTHR43918">
    <property type="entry name" value="ACETYLCHOLINESTERASE"/>
    <property type="match status" value="1"/>
</dbReference>
<evidence type="ECO:0000313" key="5">
    <source>
        <dbReference type="EMBL" id="KAL1311459.1"/>
    </source>
</evidence>
<evidence type="ECO:0000256" key="2">
    <source>
        <dbReference type="ARBA" id="ARBA00022801"/>
    </source>
</evidence>
<keyword evidence="2 3" id="KW-0378">Hydrolase</keyword>
<evidence type="ECO:0000313" key="6">
    <source>
        <dbReference type="Proteomes" id="UP001562354"/>
    </source>
</evidence>
<dbReference type="PANTHER" id="PTHR43918:SF4">
    <property type="entry name" value="CARBOXYLIC ESTER HYDROLASE"/>
    <property type="match status" value="1"/>
</dbReference>
<comment type="caution">
    <text evidence="5">The sequence shown here is derived from an EMBL/GenBank/DDBJ whole genome shotgun (WGS) entry which is preliminary data.</text>
</comment>
<feature type="chain" id="PRO_5044952207" description="Carboxylic ester hydrolase" evidence="3">
    <location>
        <begin position="19"/>
        <end position="560"/>
    </location>
</feature>
<proteinExistence type="inferred from homology"/>
<protein>
    <recommendedName>
        <fullName evidence="3">Carboxylic ester hydrolase</fullName>
        <ecNumber evidence="3">3.1.1.-</ecNumber>
    </recommendedName>
</protein>
<evidence type="ECO:0000259" key="4">
    <source>
        <dbReference type="Pfam" id="PF00135"/>
    </source>
</evidence>
<dbReference type="Gene3D" id="3.40.50.1820">
    <property type="entry name" value="alpha/beta hydrolase"/>
    <property type="match status" value="1"/>
</dbReference>
<dbReference type="EMBL" id="JBFMKM010000002">
    <property type="protein sequence ID" value="KAL1311459.1"/>
    <property type="molecule type" value="Genomic_DNA"/>
</dbReference>
<feature type="domain" description="Carboxylesterase type B" evidence="4">
    <location>
        <begin position="31"/>
        <end position="528"/>
    </location>
</feature>
<dbReference type="InterPro" id="IPR029058">
    <property type="entry name" value="AB_hydrolase_fold"/>
</dbReference>
<keyword evidence="6" id="KW-1185">Reference proteome</keyword>
<dbReference type="InterPro" id="IPR002018">
    <property type="entry name" value="CarbesteraseB"/>
</dbReference>
<gene>
    <name evidence="5" type="ORF">AAFC00_004404</name>
</gene>
<dbReference type="SUPFAM" id="SSF53474">
    <property type="entry name" value="alpha/beta-Hydrolases"/>
    <property type="match status" value="1"/>
</dbReference>
<organism evidence="5 6">
    <name type="scientific">Neodothiora populina</name>
    <dbReference type="NCBI Taxonomy" id="2781224"/>
    <lineage>
        <taxon>Eukaryota</taxon>
        <taxon>Fungi</taxon>
        <taxon>Dikarya</taxon>
        <taxon>Ascomycota</taxon>
        <taxon>Pezizomycotina</taxon>
        <taxon>Dothideomycetes</taxon>
        <taxon>Dothideomycetidae</taxon>
        <taxon>Dothideales</taxon>
        <taxon>Dothioraceae</taxon>
        <taxon>Neodothiora</taxon>
    </lineage>
</organism>
<keyword evidence="3" id="KW-0732">Signal</keyword>
<sequence length="560" mass="60843">MKFQTAASLLALGHLAVSQSTNSSSATLSGPIANITNGTIIGKYVAEYDQDQFLGIPFAQPPVGGLRFNLPQAVNETWEQPLNATEYGPICVNYPLGLPLDPLDITYAQSEDCLTLNVVRPAGIDPNRRLPVLVYIFGGGFQEGGSADGRYNTSYMVRNSVDMDQPTIMVTINYRLAGWGFLAGEAFKNEGLLNLAIQDQRLALRWIQENIEAFGGDKSRVTIQGESAGAISIGYHMLAYDGRDDGLFSAAICQSGGPWFFGTYPSSEAQETTYQAMLNATNCTTAIDSVACLRAAPFDVLNATIASLSFLPVVDGGLVPSYNSIALKKGNFVKVPLLIGTNTNEGTLFAGSGVNTSKEFRSFVQYAGYVGVNNNKTIDLVVDAYPLLPEDNVTLPAPYGAQFVRAARYTGDAMFIAGRRYTCELWTSYGVPCYSYRFDTLPADTPPVTFGAAHFEDVAFVFNNVIGTGMDASAFNVTSPLRERYVALSNVMSRMWVSFAGTHDPNNHRVDNFTTHWPLYALDEPQNIVLNGSSGVYIEADDFRKAPMKLLIDSALSYSR</sequence>
<evidence type="ECO:0000256" key="3">
    <source>
        <dbReference type="RuleBase" id="RU361235"/>
    </source>
</evidence>
<dbReference type="InterPro" id="IPR050654">
    <property type="entry name" value="AChE-related_enzymes"/>
</dbReference>
<dbReference type="Proteomes" id="UP001562354">
    <property type="component" value="Unassembled WGS sequence"/>
</dbReference>